<dbReference type="EMBL" id="LR796876">
    <property type="protein sequence ID" value="CAB4171763.1"/>
    <property type="molecule type" value="Genomic_DNA"/>
</dbReference>
<evidence type="ECO:0000313" key="4">
    <source>
        <dbReference type="EMBL" id="CAB4214603.1"/>
    </source>
</evidence>
<dbReference type="Gene3D" id="1.10.10.60">
    <property type="entry name" value="Homeodomain-like"/>
    <property type="match status" value="1"/>
</dbReference>
<name>A0A6J5S0W5_9CAUD</name>
<dbReference type="EMBL" id="LR797404">
    <property type="protein sequence ID" value="CAB4214603.1"/>
    <property type="molecule type" value="Genomic_DNA"/>
</dbReference>
<dbReference type="InterPro" id="IPR011681">
    <property type="entry name" value="GcrA"/>
</dbReference>
<evidence type="ECO:0000313" key="2">
    <source>
        <dbReference type="EMBL" id="CAB4184013.1"/>
    </source>
</evidence>
<dbReference type="Pfam" id="PF07750">
    <property type="entry name" value="GcrA"/>
    <property type="match status" value="1"/>
</dbReference>
<dbReference type="EMBL" id="LR797048">
    <property type="protein sequence ID" value="CAB4184013.1"/>
    <property type="molecule type" value="Genomic_DNA"/>
</dbReference>
<organism evidence="3">
    <name type="scientific">uncultured Caudovirales phage</name>
    <dbReference type="NCBI Taxonomy" id="2100421"/>
    <lineage>
        <taxon>Viruses</taxon>
        <taxon>Duplodnaviria</taxon>
        <taxon>Heunggongvirae</taxon>
        <taxon>Uroviricota</taxon>
        <taxon>Caudoviricetes</taxon>
        <taxon>Peduoviridae</taxon>
        <taxon>Maltschvirus</taxon>
        <taxon>Maltschvirus maltsch</taxon>
    </lineage>
</organism>
<evidence type="ECO:0000313" key="3">
    <source>
        <dbReference type="EMBL" id="CAB4199798.1"/>
    </source>
</evidence>
<sequence>MGANRGRHCSDWTDERVETLKTLWVKGLSCSQIANELGYVTRNAVIGKASRLHLEPRKDRHNAYRSTKKKLVRNLIGNSVFSFERATEPVEFTPVVIDLPPLNIGLLDLAHGQCRYPVTTDLPFLFCGHAQQKDSSYCGHHHAATHQKVLALSDEERARRSAQAKNNNSMRRVYS</sequence>
<protein>
    <submittedName>
        <fullName evidence="3">GcrA cell cycle regulator</fullName>
    </submittedName>
</protein>
<dbReference type="EMBL" id="LR797291">
    <property type="protein sequence ID" value="CAB4199798.1"/>
    <property type="molecule type" value="Genomic_DNA"/>
</dbReference>
<evidence type="ECO:0000313" key="1">
    <source>
        <dbReference type="EMBL" id="CAB4171763.1"/>
    </source>
</evidence>
<gene>
    <name evidence="2" type="ORF">UFOVP1097_19</name>
    <name evidence="3" type="ORF">UFOVP1349_13</name>
    <name evidence="4" type="ORF">UFOVP1456_50</name>
    <name evidence="1" type="ORF">UFOVP925_30</name>
</gene>
<reference evidence="3" key="1">
    <citation type="submission" date="2020-05" db="EMBL/GenBank/DDBJ databases">
        <authorList>
            <person name="Chiriac C."/>
            <person name="Salcher M."/>
            <person name="Ghai R."/>
            <person name="Kavagutti S V."/>
        </authorList>
    </citation>
    <scope>NUCLEOTIDE SEQUENCE</scope>
</reference>
<accession>A0A6J5S0W5</accession>
<proteinExistence type="predicted"/>